<reference evidence="2" key="1">
    <citation type="submission" date="2020-03" db="EMBL/GenBank/DDBJ databases">
        <title>The deep terrestrial virosphere.</title>
        <authorList>
            <person name="Holmfeldt K."/>
            <person name="Nilsson E."/>
            <person name="Simone D."/>
            <person name="Lopez-Fernandez M."/>
            <person name="Wu X."/>
            <person name="de Brujin I."/>
            <person name="Lundin D."/>
            <person name="Andersson A."/>
            <person name="Bertilsson S."/>
            <person name="Dopson M."/>
        </authorList>
    </citation>
    <scope>NUCLEOTIDE SEQUENCE</scope>
    <source>
        <strain evidence="2">MM415A00321</strain>
        <strain evidence="1">MM415B00326</strain>
    </source>
</reference>
<organism evidence="2">
    <name type="scientific">viral metagenome</name>
    <dbReference type="NCBI Taxonomy" id="1070528"/>
    <lineage>
        <taxon>unclassified sequences</taxon>
        <taxon>metagenomes</taxon>
        <taxon>organismal metagenomes</taxon>
    </lineage>
</organism>
<gene>
    <name evidence="2" type="ORF">MM415A00321_0004</name>
    <name evidence="1" type="ORF">MM415B00326_0062</name>
</gene>
<proteinExistence type="predicted"/>
<name>A0A6M3KN74_9ZZZZ</name>
<accession>A0A6M3KN74</accession>
<evidence type="ECO:0000313" key="1">
    <source>
        <dbReference type="EMBL" id="QJA66862.1"/>
    </source>
</evidence>
<evidence type="ECO:0000313" key="2">
    <source>
        <dbReference type="EMBL" id="QJA83024.1"/>
    </source>
</evidence>
<dbReference type="AlphaFoldDB" id="A0A6M3KN74"/>
<sequence length="342" mass="37344">MATVHLGSRANLFDLQKLKAPGNKGVLEITNTLVETLDLMKDLVSFPSNGGLFHKGMRISSLPSGSLVNVGGTWGSSKSERTPFVEALATIRDSWECPVDVLQTEGKEVSQALIKDERANHIEGNGQSWCNLILEGPTAPTQNAIVGLMGRAPWNAYDNENTWTVGGTGNDLRSAWLICPGPSRVHLIHNPDHPTLGIEFEDKTGPNGVYKVDPLDATKHNWWVVHEYMIQQGICIRDQRSVKRICNIQCGASDYSGADAINAAIKASLKHNLMANKPWFLYCDADLYTQLVISANDKLKVYTSDKNIYQTALPMIGPNIIIRRLDALTHAASSGEAEVAAA</sequence>
<dbReference type="Pfam" id="PF20911">
    <property type="entry name" value="GP7"/>
    <property type="match status" value="1"/>
</dbReference>
<dbReference type="EMBL" id="MT141561">
    <property type="protein sequence ID" value="QJA66862.1"/>
    <property type="molecule type" value="Genomic_DNA"/>
</dbReference>
<protein>
    <submittedName>
        <fullName evidence="2">Putative capsid protein</fullName>
    </submittedName>
</protein>
<dbReference type="InterPro" id="IPR048813">
    <property type="entry name" value="GP7-like"/>
</dbReference>
<dbReference type="EMBL" id="MT142502">
    <property type="protein sequence ID" value="QJA83024.1"/>
    <property type="molecule type" value="Genomic_DNA"/>
</dbReference>